<feature type="repeat" description="ANK" evidence="3">
    <location>
        <begin position="1317"/>
        <end position="1343"/>
    </location>
</feature>
<reference evidence="6 7" key="1">
    <citation type="submission" date="2020-05" db="EMBL/GenBank/DDBJ databases">
        <title>Identification and distribution of gene clusters putatively required for synthesis of sphingolipid metabolism inhibitors in phylogenetically diverse species of the filamentous fungus Fusarium.</title>
        <authorList>
            <person name="Kim H.-S."/>
            <person name="Busman M."/>
            <person name="Brown D.W."/>
            <person name="Divon H."/>
            <person name="Uhlig S."/>
            <person name="Proctor R.H."/>
        </authorList>
    </citation>
    <scope>NUCLEOTIDE SEQUENCE [LARGE SCALE GENOMIC DNA]</scope>
    <source>
        <strain evidence="6 7">NRRL 26131</strain>
    </source>
</reference>
<evidence type="ECO:0000313" key="7">
    <source>
        <dbReference type="Proteomes" id="UP000532311"/>
    </source>
</evidence>
<name>A0A8H5YE71_9HYPO</name>
<feature type="region of interest" description="Disordered" evidence="4">
    <location>
        <begin position="1950"/>
        <end position="2004"/>
    </location>
</feature>
<feature type="repeat" description="ANK" evidence="3">
    <location>
        <begin position="1285"/>
        <end position="1317"/>
    </location>
</feature>
<feature type="compositionally biased region" description="Low complexity" evidence="4">
    <location>
        <begin position="1967"/>
        <end position="1994"/>
    </location>
</feature>
<feature type="region of interest" description="Disordered" evidence="4">
    <location>
        <begin position="300"/>
        <end position="368"/>
    </location>
</feature>
<feature type="repeat" description="ANK" evidence="3">
    <location>
        <begin position="1179"/>
        <end position="1211"/>
    </location>
</feature>
<feature type="domain" description="Nephrocystin 3-like N-terminal" evidence="5">
    <location>
        <begin position="576"/>
        <end position="732"/>
    </location>
</feature>
<keyword evidence="2 3" id="KW-0040">ANK repeat</keyword>
<evidence type="ECO:0000256" key="4">
    <source>
        <dbReference type="SAM" id="MobiDB-lite"/>
    </source>
</evidence>
<dbReference type="InterPro" id="IPR002110">
    <property type="entry name" value="Ankyrin_rpt"/>
</dbReference>
<dbReference type="Gene3D" id="1.25.40.20">
    <property type="entry name" value="Ankyrin repeat-containing domain"/>
    <property type="match status" value="5"/>
</dbReference>
<feature type="repeat" description="ANK" evidence="3">
    <location>
        <begin position="1493"/>
        <end position="1525"/>
    </location>
</feature>
<feature type="compositionally biased region" description="Low complexity" evidence="4">
    <location>
        <begin position="311"/>
        <end position="327"/>
    </location>
</feature>
<evidence type="ECO:0000256" key="1">
    <source>
        <dbReference type="ARBA" id="ARBA00022737"/>
    </source>
</evidence>
<feature type="repeat" description="ANK" evidence="3">
    <location>
        <begin position="1246"/>
        <end position="1278"/>
    </location>
</feature>
<dbReference type="SUPFAM" id="SSF48403">
    <property type="entry name" value="Ankyrin repeat"/>
    <property type="match status" value="4"/>
</dbReference>
<organism evidence="6 7">
    <name type="scientific">Fusarium globosum</name>
    <dbReference type="NCBI Taxonomy" id="78864"/>
    <lineage>
        <taxon>Eukaryota</taxon>
        <taxon>Fungi</taxon>
        <taxon>Dikarya</taxon>
        <taxon>Ascomycota</taxon>
        <taxon>Pezizomycotina</taxon>
        <taxon>Sordariomycetes</taxon>
        <taxon>Hypocreomycetidae</taxon>
        <taxon>Hypocreales</taxon>
        <taxon>Nectriaceae</taxon>
        <taxon>Fusarium</taxon>
        <taxon>Fusarium fujikuroi species complex</taxon>
    </lineage>
</organism>
<keyword evidence="1" id="KW-0677">Repeat</keyword>
<evidence type="ECO:0000256" key="2">
    <source>
        <dbReference type="ARBA" id="ARBA00023043"/>
    </source>
</evidence>
<accession>A0A8H5YE71</accession>
<evidence type="ECO:0000256" key="3">
    <source>
        <dbReference type="PROSITE-ProRule" id="PRU00023"/>
    </source>
</evidence>
<feature type="repeat" description="ANK" evidence="3">
    <location>
        <begin position="1537"/>
        <end position="1569"/>
    </location>
</feature>
<dbReference type="Proteomes" id="UP000532311">
    <property type="component" value="Unassembled WGS sequence"/>
</dbReference>
<dbReference type="EMBL" id="JAAQPF010000206">
    <property type="protein sequence ID" value="KAF5710988.1"/>
    <property type="molecule type" value="Genomic_DNA"/>
</dbReference>
<dbReference type="PRINTS" id="PR01415">
    <property type="entry name" value="ANKYRIN"/>
</dbReference>
<sequence length="2004" mass="222874">MNEAGNNDERIDEENHDFVEADAQLDTTSVCISLNISAGKNNEFHTRNDPSAPFQRPTVTERQGIAHVQCFSREVIHGYLSPGGNDATLLVYDLHLDTTKKTRRIREAQVKFEFRSSTPGSSAPQAIKIAPYRSISLLRTSAEENRTLGYGLLAGASQFVSAETSAKWEKTVSQTKNDAARVAGGFVCDDYGKQVGAQWNLFENELVASGTPRYMRFAILLDRGNDKEEFECKVTIDATGDWKTVLGGLVGSTPRDDPILFDPTWLPTNKLHKAYDTENLASLDLDEFVEVEFDRPMKSVGEQEVQLAGLRSDSGSSSDDSVRSRPSLQRQDENEDTLLKGTKNAEDEKKEGDENFGKEVLESNPIKESTFETKDEALQLIWQDLVQESDAGNQATEARLIDFVVIPGVYGSWTDKDFGSSPGSGSSAWVTKFAEEGWEKSNNAQSSCRVFRFEYNSAELFSGHRSREAIDRIAFRLLNGLRSMRSDETKKRQIYFISHDIGGTIVKHALVTASLVRASWQDVSEMTRVLIESDFREPEESIRPRQYAQERKLLALASPIYPFRNKIELTPLADLPDYQVWLKSPCPRILYLHGSHHVRDMAESVFYDLENEATKMKRRANALYFSFDRFDVRADSIRDMIATFLAQICSHHPRLRSTINRLCSQIDNEKGWTETDLIQFFEMFRISAEVEQTMIVINHFDACTKGSRKRFLDHIIDKYHKNETPWKIVVTSHEPGALSEELSGPFCVPIDISSEELGDLAMDSFESDIGALIRSRGDLSFSEDQVLTELRFTEELKTPVRHIFFEQLRVRDEWPDEISSNEIFGSLNLSTQEDDKDKTMESVLHAVLMKCPDQESIECLLSWLLYAVRPLTIWELATVISFSDQRECSKVSPSFMAVNRLVERIEKDFAGILEVDHNEVRFKHPCLHEVMVNGDPSSQNEEEKGYLWNKIKGNAHNLIQSMCLDYLFRDSVQEYVTKTFAVADSAGFETPHFPDRTNLASYAIQAWSHHYSLTSPVPDISALSLKRDRVQTLAKAYWCLSNPATRRFPCFQSLFPIFASLGLPNIVEPLGSDDALRGLIEAASKGQKQVVEDLLGEYDFTPTEIWDVLKAAGSSGHEEMMNGLLDKIEAKGEIPKQFEWPPVLIHRAANLGLEGFAQRLLSLGCPPDSDVDWRNDTSKQVPPLYQAASHGYTNTVRVLLKYGANMELKGPFGRNPLHKAALEGYTETVKAILGESQVNIDCTTESKLTPLYLAVLFGSHDTVKLLLEKGADPNMGISASHIDDDRWTPLHAATDDSFIKCIRLLLDNGADPNIPGPSGPPLYRAVANGRTDILDILLDAGANPQSEVIKKPLLITSVGSDLKGPGLRMLERLLELKLDVNCKDGMGNTLLATLISWYAGETADDFLQRDKALRMLLDHGADANLAGDDMWTPLQHTVLLEQYNAVETLLEAGADPNIAFKGMRPPLGYALKQPKIVRLLLEKGADPDARFSKGFTPLIYAACHGYQEAVEKLLEHGATVDLEYGLGVDEPRNDWFKGWTPLMIAAYRGHGGIVRMLAEAGADMHRREKKTGRPIIHLAIDGGTLSTVLEFPSRINLNAMASNGLGVLHYADIPLPDLKLLVNAGANIDIDIGPGSGYTPLHAHACRDFEKVQCIVKRGANVNSLCPRHGSPLHQACRFSRSDIIKFLIEHGANVNITDDYLGTPMQALFLAHSPIDALEQEKIVRYLLSGHESKQADVTTKAGLLGYSINSAALGSLPPVINLILDQRHATVNVTDDMGRMPIHLAACNGLANFEAILERGGDIHAKDKQGRTPLHWAAQTGRLQVVKKIISLIGDKLDIDVLDIDGWTPLCWAPRYGLTVLKSENAGESAMSTDVVRLLIEHGAKTDVTVKQGEETWTPLSIAYYHRSDPDVISLLDSAVSTNRNINQDSDKEIEMEHADILHPAHGDFTQKGEEECEEGEQDVSATTTSGSSDTYSNSDSDSDSDSGSNHSEAGEDNQDNS</sequence>
<dbReference type="PANTHER" id="PTHR24198">
    <property type="entry name" value="ANKYRIN REPEAT AND PROTEIN KINASE DOMAIN-CONTAINING PROTEIN"/>
    <property type="match status" value="1"/>
</dbReference>
<dbReference type="Pfam" id="PF12796">
    <property type="entry name" value="Ank_2"/>
    <property type="match status" value="5"/>
</dbReference>
<dbReference type="Pfam" id="PF00023">
    <property type="entry name" value="Ank"/>
    <property type="match status" value="1"/>
</dbReference>
<feature type="compositionally biased region" description="Basic and acidic residues" evidence="4">
    <location>
        <begin position="343"/>
        <end position="361"/>
    </location>
</feature>
<keyword evidence="7" id="KW-1185">Reference proteome</keyword>
<dbReference type="InterPro" id="IPR036770">
    <property type="entry name" value="Ankyrin_rpt-contain_sf"/>
</dbReference>
<protein>
    <submittedName>
        <fullName evidence="6">Ankyrin protein 1</fullName>
    </submittedName>
</protein>
<proteinExistence type="predicted"/>
<dbReference type="InterPro" id="IPR056884">
    <property type="entry name" value="NPHP3-like_N"/>
</dbReference>
<comment type="caution">
    <text evidence="6">The sequence shown here is derived from an EMBL/GenBank/DDBJ whole genome shotgun (WGS) entry which is preliminary data.</text>
</comment>
<dbReference type="SMART" id="SM00248">
    <property type="entry name" value="ANK"/>
    <property type="match status" value="16"/>
</dbReference>
<feature type="repeat" description="ANK" evidence="3">
    <location>
        <begin position="1811"/>
        <end position="1833"/>
    </location>
</feature>
<dbReference type="PROSITE" id="PS50088">
    <property type="entry name" value="ANK_REPEAT"/>
    <property type="match status" value="8"/>
</dbReference>
<feature type="repeat" description="ANK" evidence="3">
    <location>
        <begin position="1668"/>
        <end position="1700"/>
    </location>
</feature>
<dbReference type="PANTHER" id="PTHR24198:SF165">
    <property type="entry name" value="ANKYRIN REPEAT-CONTAINING PROTEIN-RELATED"/>
    <property type="match status" value="1"/>
</dbReference>
<gene>
    <name evidence="6" type="ORF">FGLOB1_5212</name>
</gene>
<dbReference type="Pfam" id="PF24883">
    <property type="entry name" value="NPHP3_N"/>
    <property type="match status" value="1"/>
</dbReference>
<dbReference type="PROSITE" id="PS50297">
    <property type="entry name" value="ANK_REP_REGION"/>
    <property type="match status" value="8"/>
</dbReference>
<evidence type="ECO:0000259" key="5">
    <source>
        <dbReference type="Pfam" id="PF24883"/>
    </source>
</evidence>
<evidence type="ECO:0000313" key="6">
    <source>
        <dbReference type="EMBL" id="KAF5710988.1"/>
    </source>
</evidence>